<proteinExistence type="predicted"/>
<evidence type="ECO:0000313" key="2">
    <source>
        <dbReference type="EMBL" id="UBJ26142.1"/>
    </source>
</evidence>
<dbReference type="EMBL" id="MZ556138">
    <property type="protein sequence ID" value="UBJ26142.1"/>
    <property type="molecule type" value="Genomic_DNA"/>
</dbReference>
<sequence>MPYRRRSTRLPRSTRRVTRYRASGSYRAGRPRYSRSTRSRRVARRRPMTRRRLLNVTSTKKFDTMMPIVVDTSGVGTDGPLLVTPEDVGGGFNSLFIPSARNFTEFPTPYGRTSGTIFARGYKDRINLTVSGGATWSWRRTTFLMKGPKLRNFFLDNSQGEQYDGLGDSAGAAPARTIGPMADQIADLIRAYIYRGRQGLDWYDPYTATLDKTKIPVLSDKVYSINPGNESGRTRTFNFWTPLNKNIVYDGSESSQGRLSSAYSTEALPGVGDLYIFDQLRRDTPNASGTVLPTLRFSPEGTFYWHER</sequence>
<protein>
    <submittedName>
        <fullName evidence="2">Capsid protein</fullName>
    </submittedName>
</protein>
<reference evidence="2" key="1">
    <citation type="submission" date="2021-07" db="EMBL/GenBank/DDBJ databases">
        <title>Communication and adaptive evolution of viruses within giant pandas and their associated organisms in a local ecological environment.</title>
        <authorList>
            <person name="Zhao M."/>
            <person name="Liu S."/>
            <person name="Zhang W."/>
        </authorList>
    </citation>
    <scope>NUCLEOTIDE SEQUENCE</scope>
    <source>
        <strain evidence="2">AliP02geno07-2015</strain>
    </source>
</reference>
<feature type="region of interest" description="Disordered" evidence="1">
    <location>
        <begin position="22"/>
        <end position="47"/>
    </location>
</feature>
<evidence type="ECO:0000256" key="1">
    <source>
        <dbReference type="SAM" id="MobiDB-lite"/>
    </source>
</evidence>
<organism evidence="2">
    <name type="scientific">Red panda feces-associated gemycircularvirus</name>
    <dbReference type="NCBI Taxonomy" id="2864013"/>
    <lineage>
        <taxon>Viruses</taxon>
        <taxon>Monodnaviria</taxon>
        <taxon>Shotokuvirae</taxon>
        <taxon>Cressdnaviricota</taxon>
        <taxon>Repensiviricetes</taxon>
        <taxon>Geplafuvirales</taxon>
        <taxon>Genomoviridae</taxon>
        <taxon>Gemycircularvirus</taxon>
    </lineage>
</organism>
<accession>A0A8K1M4Q3</accession>
<name>A0A8K1M4Q3_9VIRU</name>
<feature type="compositionally biased region" description="Basic residues" evidence="1">
    <location>
        <begin position="29"/>
        <end position="47"/>
    </location>
</feature>